<evidence type="ECO:0000256" key="9">
    <source>
        <dbReference type="ARBA" id="ARBA00023065"/>
    </source>
</evidence>
<evidence type="ECO:0000256" key="1">
    <source>
        <dbReference type="ARBA" id="ARBA00004141"/>
    </source>
</evidence>
<evidence type="ECO:0000256" key="4">
    <source>
        <dbReference type="ARBA" id="ARBA00022538"/>
    </source>
</evidence>
<feature type="transmembrane region" description="Helical" evidence="13">
    <location>
        <begin position="16"/>
        <end position="35"/>
    </location>
</feature>
<feature type="transmembrane region" description="Helical" evidence="13">
    <location>
        <begin position="194"/>
        <end position="217"/>
    </location>
</feature>
<dbReference type="GO" id="GO:0005886">
    <property type="term" value="C:plasma membrane"/>
    <property type="evidence" value="ECO:0007669"/>
    <property type="project" value="TreeGrafter"/>
</dbReference>
<evidence type="ECO:0000256" key="5">
    <source>
        <dbReference type="ARBA" id="ARBA00022692"/>
    </source>
</evidence>
<evidence type="ECO:0000313" key="16">
    <source>
        <dbReference type="Proteomes" id="UP000728185"/>
    </source>
</evidence>
<dbReference type="PRINTS" id="PR01095">
    <property type="entry name" value="TASKCHANNEL"/>
</dbReference>
<dbReference type="Gene3D" id="1.10.287.70">
    <property type="match status" value="1"/>
</dbReference>
<keyword evidence="5 12" id="KW-0812">Transmembrane</keyword>
<keyword evidence="8 13" id="KW-1133">Transmembrane helix</keyword>
<dbReference type="Pfam" id="PF07885">
    <property type="entry name" value="Ion_trans_2"/>
    <property type="match status" value="2"/>
</dbReference>
<keyword evidence="6" id="KW-0631">Potassium channel</keyword>
<comment type="similarity">
    <text evidence="2 12">Belongs to the two pore domain potassium channel (TC 1.A.1.8) family.</text>
</comment>
<keyword evidence="10 13" id="KW-0472">Membrane</keyword>
<proteinExistence type="inferred from homology"/>
<dbReference type="PRINTS" id="PR01333">
    <property type="entry name" value="2POREKCHANEL"/>
</dbReference>
<evidence type="ECO:0000259" key="14">
    <source>
        <dbReference type="Pfam" id="PF07885"/>
    </source>
</evidence>
<keyword evidence="4" id="KW-0633">Potassium transport</keyword>
<feature type="domain" description="Potassium channel" evidence="14">
    <location>
        <begin position="202"/>
        <end position="278"/>
    </location>
</feature>
<dbReference type="InterPro" id="IPR013099">
    <property type="entry name" value="K_chnl_dom"/>
</dbReference>
<evidence type="ECO:0000256" key="10">
    <source>
        <dbReference type="ARBA" id="ARBA00023136"/>
    </source>
</evidence>
<reference evidence="15" key="1">
    <citation type="submission" date="2019-05" db="EMBL/GenBank/DDBJ databases">
        <title>Annotation for the trematode Fasciolopsis buski.</title>
        <authorList>
            <person name="Choi Y.-J."/>
        </authorList>
    </citation>
    <scope>NUCLEOTIDE SEQUENCE</scope>
    <source>
        <strain evidence="15">HT</strain>
        <tissue evidence="15">Whole worm</tissue>
    </source>
</reference>
<comment type="subcellular location">
    <subcellularLocation>
        <location evidence="1">Membrane</location>
        <topology evidence="1">Multi-pass membrane protein</topology>
    </subcellularLocation>
</comment>
<dbReference type="EMBL" id="LUCM01006401">
    <property type="protein sequence ID" value="KAA0191331.1"/>
    <property type="molecule type" value="Genomic_DNA"/>
</dbReference>
<dbReference type="Proteomes" id="UP000728185">
    <property type="component" value="Unassembled WGS sequence"/>
</dbReference>
<feature type="transmembrane region" description="Helical" evidence="13">
    <location>
        <begin position="229"/>
        <end position="247"/>
    </location>
</feature>
<comment type="caution">
    <text evidence="15">The sequence shown here is derived from an EMBL/GenBank/DDBJ whole genome shotgun (WGS) entry which is preliminary data.</text>
</comment>
<evidence type="ECO:0000313" key="15">
    <source>
        <dbReference type="EMBL" id="KAA0191331.1"/>
    </source>
</evidence>
<evidence type="ECO:0000256" key="8">
    <source>
        <dbReference type="ARBA" id="ARBA00022989"/>
    </source>
</evidence>
<keyword evidence="16" id="KW-1185">Reference proteome</keyword>
<keyword evidence="9 12" id="KW-0406">Ion transport</keyword>
<keyword evidence="7" id="KW-0630">Potassium</keyword>
<dbReference type="OrthoDB" id="297496at2759"/>
<evidence type="ECO:0000256" key="13">
    <source>
        <dbReference type="SAM" id="Phobius"/>
    </source>
</evidence>
<evidence type="ECO:0000256" key="12">
    <source>
        <dbReference type="RuleBase" id="RU003857"/>
    </source>
</evidence>
<evidence type="ECO:0000256" key="7">
    <source>
        <dbReference type="ARBA" id="ARBA00022958"/>
    </source>
</evidence>
<protein>
    <submittedName>
        <fullName evidence="15">TWiK family of potassium channels protein 7</fullName>
    </submittedName>
</protein>
<dbReference type="PANTHER" id="PTHR11003:SF335">
    <property type="entry name" value="POTASSIUM CHANNEL DOMAIN-CONTAINING PROTEIN"/>
    <property type="match status" value="1"/>
</dbReference>
<organism evidence="15 16">
    <name type="scientific">Fasciolopsis buskii</name>
    <dbReference type="NCBI Taxonomy" id="27845"/>
    <lineage>
        <taxon>Eukaryota</taxon>
        <taxon>Metazoa</taxon>
        <taxon>Spiralia</taxon>
        <taxon>Lophotrochozoa</taxon>
        <taxon>Platyhelminthes</taxon>
        <taxon>Trematoda</taxon>
        <taxon>Digenea</taxon>
        <taxon>Plagiorchiida</taxon>
        <taxon>Echinostomata</taxon>
        <taxon>Echinostomatoidea</taxon>
        <taxon>Fasciolidae</taxon>
        <taxon>Fasciolopsis</taxon>
    </lineage>
</organism>
<dbReference type="GO" id="GO:0022841">
    <property type="term" value="F:potassium ion leak channel activity"/>
    <property type="evidence" value="ECO:0007669"/>
    <property type="project" value="TreeGrafter"/>
</dbReference>
<evidence type="ECO:0000256" key="3">
    <source>
        <dbReference type="ARBA" id="ARBA00022448"/>
    </source>
</evidence>
<feature type="non-terminal residue" evidence="15">
    <location>
        <position position="316"/>
    </location>
</feature>
<dbReference type="GO" id="GO:0030322">
    <property type="term" value="P:stabilization of membrane potential"/>
    <property type="evidence" value="ECO:0007669"/>
    <property type="project" value="TreeGrafter"/>
</dbReference>
<evidence type="ECO:0000256" key="11">
    <source>
        <dbReference type="ARBA" id="ARBA00023303"/>
    </source>
</evidence>
<keyword evidence="11 12" id="KW-0407">Ion channel</keyword>
<dbReference type="InterPro" id="IPR003092">
    <property type="entry name" value="2pore_dom_K_chnl_TASK"/>
</dbReference>
<evidence type="ECO:0000256" key="6">
    <source>
        <dbReference type="ARBA" id="ARBA00022826"/>
    </source>
</evidence>
<feature type="transmembrane region" description="Helical" evidence="13">
    <location>
        <begin position="253"/>
        <end position="273"/>
    </location>
</feature>
<evidence type="ECO:0000256" key="2">
    <source>
        <dbReference type="ARBA" id="ARBA00006666"/>
    </source>
</evidence>
<feature type="transmembrane region" description="Helical" evidence="13">
    <location>
        <begin position="106"/>
        <end position="124"/>
    </location>
</feature>
<accession>A0A8E0VJ95</accession>
<feature type="domain" description="Potassium channel" evidence="14">
    <location>
        <begin position="102"/>
        <end position="157"/>
    </location>
</feature>
<dbReference type="InterPro" id="IPR003280">
    <property type="entry name" value="2pore_dom_K_chnl"/>
</dbReference>
<dbReference type="SUPFAM" id="SSF81324">
    <property type="entry name" value="Voltage-gated potassium channels"/>
    <property type="match status" value="2"/>
</dbReference>
<keyword evidence="3 12" id="KW-0813">Transport</keyword>
<dbReference type="GO" id="GO:0015271">
    <property type="term" value="F:outward rectifier potassium channel activity"/>
    <property type="evidence" value="ECO:0007669"/>
    <property type="project" value="TreeGrafter"/>
</dbReference>
<name>A0A8E0VJ95_9TREM</name>
<feature type="transmembrane region" description="Helical" evidence="13">
    <location>
        <begin position="136"/>
        <end position="154"/>
    </location>
</feature>
<gene>
    <name evidence="15" type="ORF">FBUS_09767</name>
</gene>
<sequence length="316" mass="35294">TYQHESFFFPGRFLNSLPGLISILVVVTFVGAFMFQKLESPNERHSRIHVSKTKQKIFILAQQLARKGQDADWSKLVAQVDRYREKLYEAWQSGTDELTVEQPTKWTIWGSIYYCFTLFTTIGYGDVFPATFLGKLLTIIYGLIAIPVCSLLVSRISTGLIRFSKAIYLMTLDSSGVPMGLREAYSRTDSSYNFRVFPCLLFFTMYLFVGAAVYAYVSGSRLTKWSTMDKVYFAFITITTVGFGDLVPGSDTFFAILSLIYMLLGLSLTGIVFGRLTMAADQILTHLAQPPAESTTTTDDATAGSAHAASHHLKHS</sequence>
<dbReference type="PANTHER" id="PTHR11003">
    <property type="entry name" value="POTASSIUM CHANNEL, SUBFAMILY K"/>
    <property type="match status" value="1"/>
</dbReference>
<dbReference type="AlphaFoldDB" id="A0A8E0VJ95"/>